<feature type="transmembrane region" description="Helical" evidence="1">
    <location>
        <begin position="18"/>
        <end position="40"/>
    </location>
</feature>
<evidence type="ECO:0000313" key="2">
    <source>
        <dbReference type="EMBL" id="OYD52277.1"/>
    </source>
</evidence>
<dbReference type="OrthoDB" id="1684279at2"/>
<dbReference type="EMBL" id="NOIG01000001">
    <property type="protein sequence ID" value="OYD52277.1"/>
    <property type="molecule type" value="Genomic_DNA"/>
</dbReference>
<keyword evidence="1" id="KW-0812">Transmembrane</keyword>
<protein>
    <submittedName>
        <fullName evidence="2">DUF3649 domain-containing protein</fullName>
    </submittedName>
</protein>
<dbReference type="RefSeq" id="WP_094285835.1">
    <property type="nucleotide sequence ID" value="NZ_NOIG01000001.1"/>
</dbReference>
<dbReference type="Proteomes" id="UP000215441">
    <property type="component" value="Unassembled WGS sequence"/>
</dbReference>
<keyword evidence="3" id="KW-1185">Reference proteome</keyword>
<comment type="caution">
    <text evidence="2">The sequence shown here is derived from an EMBL/GenBank/DDBJ whole genome shotgun (WGS) entry which is preliminary data.</text>
</comment>
<sequence>MKTARADWRYRLAITSRAVAAVGGGYALAAGFTAALSLLLAQCMPRVEAVITATMLAWVVYVIAAGWAFYARTAWGAWGGTLLPALVLGACAWAPQWMKAAA</sequence>
<name>A0A235EUL9_9BURK</name>
<gene>
    <name evidence="2" type="ORF">CBY09_01985</name>
</gene>
<dbReference type="AlphaFoldDB" id="A0A235EUL9"/>
<keyword evidence="1" id="KW-1133">Transmembrane helix</keyword>
<keyword evidence="1" id="KW-0472">Membrane</keyword>
<evidence type="ECO:0000313" key="3">
    <source>
        <dbReference type="Proteomes" id="UP000215441"/>
    </source>
</evidence>
<accession>A0A235EUL9</accession>
<evidence type="ECO:0000256" key="1">
    <source>
        <dbReference type="SAM" id="Phobius"/>
    </source>
</evidence>
<feature type="transmembrane region" description="Helical" evidence="1">
    <location>
        <begin position="75"/>
        <end position="94"/>
    </location>
</feature>
<organism evidence="2 3">
    <name type="scientific">Acidovorax kalamii</name>
    <dbReference type="NCBI Taxonomy" id="2004485"/>
    <lineage>
        <taxon>Bacteria</taxon>
        <taxon>Pseudomonadati</taxon>
        <taxon>Pseudomonadota</taxon>
        <taxon>Betaproteobacteria</taxon>
        <taxon>Burkholderiales</taxon>
        <taxon>Comamonadaceae</taxon>
        <taxon>Acidovorax</taxon>
    </lineage>
</organism>
<proteinExistence type="predicted"/>
<feature type="transmembrane region" description="Helical" evidence="1">
    <location>
        <begin position="47"/>
        <end position="69"/>
    </location>
</feature>
<reference evidence="2 3" key="1">
    <citation type="submission" date="2017-07" db="EMBL/GenBank/DDBJ databases">
        <title>Acidovorax KNDSW TSA 6 genome sequence and assembly.</title>
        <authorList>
            <person name="Mayilraj S."/>
        </authorList>
    </citation>
    <scope>NUCLEOTIDE SEQUENCE [LARGE SCALE GENOMIC DNA]</scope>
    <source>
        <strain evidence="2 3">KNDSW-TSA6</strain>
    </source>
</reference>